<dbReference type="eggNOG" id="COG3087">
    <property type="taxonomic scope" value="Bacteria"/>
</dbReference>
<reference evidence="3 4" key="1">
    <citation type="submission" date="2005-11" db="EMBL/GenBank/DDBJ databases">
        <title>The complete genome sequence of Lawsonia intracellularis: the causative agent of proliferative enteropathy.</title>
        <authorList>
            <person name="Kaur K."/>
            <person name="Zhang Q."/>
            <person name="Beckler D."/>
            <person name="Munir S."/>
            <person name="Li L."/>
            <person name="Kinsley K."/>
            <person name="Herron L."/>
            <person name="Peterson A."/>
            <person name="May B."/>
            <person name="Singh S."/>
            <person name="Gebhart C."/>
            <person name="Kapur V."/>
        </authorList>
    </citation>
    <scope>NUCLEOTIDE SEQUENCE [LARGE SCALE GENOMIC DNA]</scope>
    <source>
        <strain evidence="3 4">PHE/MN1-00</strain>
    </source>
</reference>
<evidence type="ECO:0000256" key="1">
    <source>
        <dbReference type="SAM" id="Phobius"/>
    </source>
</evidence>
<dbReference type="GO" id="GO:0042834">
    <property type="term" value="F:peptidoglycan binding"/>
    <property type="evidence" value="ECO:0007669"/>
    <property type="project" value="InterPro"/>
</dbReference>
<feature type="transmembrane region" description="Helical" evidence="1">
    <location>
        <begin position="29"/>
        <end position="55"/>
    </location>
</feature>
<evidence type="ECO:0000259" key="2">
    <source>
        <dbReference type="Pfam" id="PF05036"/>
    </source>
</evidence>
<dbReference type="Proteomes" id="UP000002430">
    <property type="component" value="Chromosome"/>
</dbReference>
<dbReference type="STRING" id="363253.LI0230"/>
<dbReference type="AlphaFoldDB" id="Q1MRU0"/>
<dbReference type="InterPro" id="IPR007730">
    <property type="entry name" value="SPOR-like_dom"/>
</dbReference>
<name>Q1MRU0_LAWIP</name>
<organism evidence="3 4">
    <name type="scientific">Lawsonia intracellularis (strain PHE/MN1-00)</name>
    <dbReference type="NCBI Taxonomy" id="363253"/>
    <lineage>
        <taxon>Bacteria</taxon>
        <taxon>Pseudomonadati</taxon>
        <taxon>Thermodesulfobacteriota</taxon>
        <taxon>Desulfovibrionia</taxon>
        <taxon>Desulfovibrionales</taxon>
        <taxon>Desulfovibrionaceae</taxon>
        <taxon>Lawsonia</taxon>
    </lineage>
</organism>
<dbReference type="Gene3D" id="3.30.70.1070">
    <property type="entry name" value="Sporulation related repeat"/>
    <property type="match status" value="1"/>
</dbReference>
<sequence length="258" mass="29893">MSYKPISKKIVRPKKYSSHTTPTCFSFSISIPGLCVILFISIMALSWSFVFGILIGRGYSPNHNLSEINQLINDTSSENQIEKQPILKPENLRFMHELKQDNNPTLYNKEEKKIHNLSQEIDTNLQHSQIPSSHPHQDLKQKKDISSETKNIQKNINTKEQVQQITSQNDLMIYSFVFQVASFKKKIQAENLREKLEEEGFRTQLVTTNDEKGNIRWYHVRVLLRGVISDAIIAKDTFTQLKLKDTKIISQEPTGRHR</sequence>
<dbReference type="OrthoDB" id="5453354at2"/>
<dbReference type="HOGENOM" id="CLU_077621_0_0_7"/>
<keyword evidence="1" id="KW-0472">Membrane</keyword>
<proteinExistence type="predicted"/>
<keyword evidence="1" id="KW-0812">Transmembrane</keyword>
<evidence type="ECO:0000313" key="3">
    <source>
        <dbReference type="EMBL" id="CAJ54286.1"/>
    </source>
</evidence>
<feature type="domain" description="SPOR" evidence="2">
    <location>
        <begin position="176"/>
        <end position="222"/>
    </location>
</feature>
<dbReference type="KEGG" id="lip:LI0230"/>
<keyword evidence="1" id="KW-1133">Transmembrane helix</keyword>
<dbReference type="RefSeq" id="WP_011526312.1">
    <property type="nucleotide sequence ID" value="NC_008011.1"/>
</dbReference>
<keyword evidence="4" id="KW-1185">Reference proteome</keyword>
<evidence type="ECO:0000313" key="4">
    <source>
        <dbReference type="Proteomes" id="UP000002430"/>
    </source>
</evidence>
<dbReference type="InterPro" id="IPR036680">
    <property type="entry name" value="SPOR-like_sf"/>
</dbReference>
<dbReference type="Pfam" id="PF05036">
    <property type="entry name" value="SPOR"/>
    <property type="match status" value="1"/>
</dbReference>
<dbReference type="EMBL" id="AM180252">
    <property type="protein sequence ID" value="CAJ54286.1"/>
    <property type="molecule type" value="Genomic_DNA"/>
</dbReference>
<gene>
    <name evidence="3" type="ordered locus">LI0230</name>
</gene>
<accession>Q1MRU0</accession>
<protein>
    <recommendedName>
        <fullName evidence="2">SPOR domain-containing protein</fullName>
    </recommendedName>
</protein>